<reference evidence="3" key="1">
    <citation type="submission" date="2022-11" db="EMBL/GenBank/DDBJ databases">
        <title>Marilongibacter aestuarii gen. nov., sp. nov., isolated from tidal flat sediment.</title>
        <authorList>
            <person name="Jiayan W."/>
        </authorList>
    </citation>
    <scope>NUCLEOTIDE SEQUENCE</scope>
    <source>
        <strain evidence="3">Z1-6</strain>
    </source>
</reference>
<name>A0A9X3J7G2_9BACT</name>
<dbReference type="EMBL" id="JAPOHD010000030">
    <property type="protein sequence ID" value="MCY1721947.1"/>
    <property type="molecule type" value="Genomic_DNA"/>
</dbReference>
<dbReference type="RefSeq" id="WP_343334277.1">
    <property type="nucleotide sequence ID" value="NZ_JAPOHD010000030.1"/>
</dbReference>
<dbReference type="InterPro" id="IPR029058">
    <property type="entry name" value="AB_hydrolase_fold"/>
</dbReference>
<dbReference type="Gene3D" id="3.40.50.1820">
    <property type="entry name" value="alpha/beta hydrolase"/>
    <property type="match status" value="1"/>
</dbReference>
<evidence type="ECO:0000259" key="2">
    <source>
        <dbReference type="Pfam" id="PF20434"/>
    </source>
</evidence>
<accession>A0A9X3J7G2</accession>
<dbReference type="Pfam" id="PF20434">
    <property type="entry name" value="BD-FAE"/>
    <property type="match status" value="1"/>
</dbReference>
<gene>
    <name evidence="3" type="ORF">OU798_16455</name>
</gene>
<dbReference type="PANTHER" id="PTHR48081">
    <property type="entry name" value="AB HYDROLASE SUPERFAMILY PROTEIN C4A8.06C"/>
    <property type="match status" value="1"/>
</dbReference>
<dbReference type="SUPFAM" id="SSF53474">
    <property type="entry name" value="alpha/beta-Hydrolases"/>
    <property type="match status" value="1"/>
</dbReference>
<evidence type="ECO:0000313" key="4">
    <source>
        <dbReference type="Proteomes" id="UP001145087"/>
    </source>
</evidence>
<dbReference type="InterPro" id="IPR049492">
    <property type="entry name" value="BD-FAE-like_dom"/>
</dbReference>
<dbReference type="AlphaFoldDB" id="A0A9X3J7G2"/>
<proteinExistence type="predicted"/>
<evidence type="ECO:0000256" key="1">
    <source>
        <dbReference type="ARBA" id="ARBA00022801"/>
    </source>
</evidence>
<comment type="caution">
    <text evidence="3">The sequence shown here is derived from an EMBL/GenBank/DDBJ whole genome shotgun (WGS) entry which is preliminary data.</text>
</comment>
<keyword evidence="1 3" id="KW-0378">Hydrolase</keyword>
<organism evidence="3 4">
    <name type="scientific">Draconibacterium aestuarii</name>
    <dbReference type="NCBI Taxonomy" id="2998507"/>
    <lineage>
        <taxon>Bacteria</taxon>
        <taxon>Pseudomonadati</taxon>
        <taxon>Bacteroidota</taxon>
        <taxon>Bacteroidia</taxon>
        <taxon>Marinilabiliales</taxon>
        <taxon>Prolixibacteraceae</taxon>
        <taxon>Draconibacterium</taxon>
    </lineage>
</organism>
<evidence type="ECO:0000313" key="3">
    <source>
        <dbReference type="EMBL" id="MCY1721947.1"/>
    </source>
</evidence>
<dbReference type="PANTHER" id="PTHR48081:SF6">
    <property type="entry name" value="PEPTIDASE S9 PROLYL OLIGOPEPTIDASE CATALYTIC DOMAIN-CONTAINING PROTEIN"/>
    <property type="match status" value="1"/>
</dbReference>
<dbReference type="Proteomes" id="UP001145087">
    <property type="component" value="Unassembled WGS sequence"/>
</dbReference>
<dbReference type="GO" id="GO:0016787">
    <property type="term" value="F:hydrolase activity"/>
    <property type="evidence" value="ECO:0007669"/>
    <property type="project" value="UniProtKB-KW"/>
</dbReference>
<sequence length="290" mass="32461">MKFQKITSLVVFVLLVFNYALAQNKTIRLYEGSAPGSESWEWNEEIMKMGPAEFIYNIVDPELIVFEAKAEIATGQAVVVCPGGGFHFLSMKNEGYDVAKWLNEKGITAFVLKYRTEHCLTDNPMQEFMQKQPNTDKFNKDIEPVVGMAIEDGKAAVSYVREHAAEWNLKADEIGIMGFSAGGTVTAGVAFKYDEKSRPNFAAPIYPYVGSFGNPVVPDDAPAIFIAAATDDTFGFQTHCTRLYNAWTNVGKSAELHIYRKGGHGFGMQKQNAPTDMWIDRFYEWLTNIE</sequence>
<feature type="domain" description="BD-FAE-like" evidence="2">
    <location>
        <begin position="148"/>
        <end position="195"/>
    </location>
</feature>
<keyword evidence="4" id="KW-1185">Reference proteome</keyword>
<dbReference type="InterPro" id="IPR050300">
    <property type="entry name" value="GDXG_lipolytic_enzyme"/>
</dbReference>
<protein>
    <submittedName>
        <fullName evidence="3">Alpha/beta hydrolase</fullName>
    </submittedName>
</protein>